<evidence type="ECO:0000313" key="3">
    <source>
        <dbReference type="Proteomes" id="UP001174934"/>
    </source>
</evidence>
<evidence type="ECO:0000256" key="1">
    <source>
        <dbReference type="SAM" id="MobiDB-lite"/>
    </source>
</evidence>
<dbReference type="Proteomes" id="UP001174934">
    <property type="component" value="Unassembled WGS sequence"/>
</dbReference>
<feature type="region of interest" description="Disordered" evidence="1">
    <location>
        <begin position="143"/>
        <end position="178"/>
    </location>
</feature>
<feature type="compositionally biased region" description="Low complexity" evidence="1">
    <location>
        <begin position="158"/>
        <end position="168"/>
    </location>
</feature>
<name>A0AA39T0W2_9PEZI</name>
<protein>
    <submittedName>
        <fullName evidence="2">Uncharacterized protein</fullName>
    </submittedName>
</protein>
<proteinExistence type="predicted"/>
<organism evidence="2 3">
    <name type="scientific">Bombardia bombarda</name>
    <dbReference type="NCBI Taxonomy" id="252184"/>
    <lineage>
        <taxon>Eukaryota</taxon>
        <taxon>Fungi</taxon>
        <taxon>Dikarya</taxon>
        <taxon>Ascomycota</taxon>
        <taxon>Pezizomycotina</taxon>
        <taxon>Sordariomycetes</taxon>
        <taxon>Sordariomycetidae</taxon>
        <taxon>Sordariales</taxon>
        <taxon>Lasiosphaeriaceae</taxon>
        <taxon>Bombardia</taxon>
    </lineage>
</organism>
<gene>
    <name evidence="2" type="ORF">B0T17DRAFT_621426</name>
</gene>
<comment type="caution">
    <text evidence="2">The sequence shown here is derived from an EMBL/GenBank/DDBJ whole genome shotgun (WGS) entry which is preliminary data.</text>
</comment>
<evidence type="ECO:0000313" key="2">
    <source>
        <dbReference type="EMBL" id="KAK0610156.1"/>
    </source>
</evidence>
<keyword evidence="3" id="KW-1185">Reference proteome</keyword>
<dbReference type="AlphaFoldDB" id="A0AA39T0W2"/>
<accession>A0AA39T0W2</accession>
<dbReference type="EMBL" id="JAULSR010000011">
    <property type="protein sequence ID" value="KAK0610156.1"/>
    <property type="molecule type" value="Genomic_DNA"/>
</dbReference>
<sequence>METSGIDHEDLEFRSVWRRDPYEELRFYWVVSKIMALYGETIPLLPQLRTEDEKEIWRDYCDQLEVFLLEIHQDSFVRGMRHISISAQLYEADQLLYQSRRSPFLTRSFPGRKGNPKLEDWQKGVFSEDYEIYWKNQIAKGYQPGGQKSTKKPKKSTASKTSEPSATKEPVVEQPAVETPVVETPALEKLKVRDIGLAESEKLRPLPEKFAEHAASRIDDLWETTYYNEVLGYKEALQEVLTVAGNMGLKASERSEAIAFLFSKLRGICDRPGGARK</sequence>
<reference evidence="2" key="1">
    <citation type="submission" date="2023-06" db="EMBL/GenBank/DDBJ databases">
        <title>Genome-scale phylogeny and comparative genomics of the fungal order Sordariales.</title>
        <authorList>
            <consortium name="Lawrence Berkeley National Laboratory"/>
            <person name="Hensen N."/>
            <person name="Bonometti L."/>
            <person name="Westerberg I."/>
            <person name="Brannstrom I.O."/>
            <person name="Guillou S."/>
            <person name="Cros-Aarteil S."/>
            <person name="Calhoun S."/>
            <person name="Haridas S."/>
            <person name="Kuo A."/>
            <person name="Mondo S."/>
            <person name="Pangilinan J."/>
            <person name="Riley R."/>
            <person name="LaButti K."/>
            <person name="Andreopoulos B."/>
            <person name="Lipzen A."/>
            <person name="Chen C."/>
            <person name="Yanf M."/>
            <person name="Daum C."/>
            <person name="Ng V."/>
            <person name="Clum A."/>
            <person name="Steindorff A."/>
            <person name="Ohm R."/>
            <person name="Martin F."/>
            <person name="Silar P."/>
            <person name="Natvig D."/>
            <person name="Lalanne C."/>
            <person name="Gautier V."/>
            <person name="Ament-velasquez S.L."/>
            <person name="Kruys A."/>
            <person name="Hutchinson M.I."/>
            <person name="Powell A.J."/>
            <person name="Barry K."/>
            <person name="Miller A.N."/>
            <person name="Grigoriev I.V."/>
            <person name="Debuchy R."/>
            <person name="Gladieux P."/>
            <person name="Thoren M.H."/>
            <person name="Johannesson H."/>
        </authorList>
    </citation>
    <scope>NUCLEOTIDE SEQUENCE</scope>
    <source>
        <strain evidence="2">SMH3391-2</strain>
    </source>
</reference>